<accession>A0A9P9IWP4</accession>
<evidence type="ECO:0000256" key="5">
    <source>
        <dbReference type="SAM" id="Coils"/>
    </source>
</evidence>
<sequence>MGTAKQYIDGSGSYGDDGHNPTLQSFVHIDPLLTLATDADDTTPPIWCPTWNEPVDMFDAALPEPFVPVAFPTAQSFSSNNEQSPPETVPNEPVMIVSQASITSSDPIGHVASPPKGKRPRRAKQQPKKQAQQRGQDTSQPSQEPLPTPSAIKVEVNTEVQDGEEDEVEIEEDEETKRDQFLARNRLAASKCRQRKREWEENLEARKSEAENRHEMLKAERNLLIENIDHLKGHILSHGLCKDPNIDSWLQHQAQRIYDTPSDQNDGAPLGDASLGHKS</sequence>
<dbReference type="GO" id="GO:0003700">
    <property type="term" value="F:DNA-binding transcription factor activity"/>
    <property type="evidence" value="ECO:0007669"/>
    <property type="project" value="InterPro"/>
</dbReference>
<gene>
    <name evidence="8" type="ORF">EDB81DRAFT_79041</name>
</gene>
<organism evidence="8 9">
    <name type="scientific">Dactylonectria macrodidyma</name>
    <dbReference type="NCBI Taxonomy" id="307937"/>
    <lineage>
        <taxon>Eukaryota</taxon>
        <taxon>Fungi</taxon>
        <taxon>Dikarya</taxon>
        <taxon>Ascomycota</taxon>
        <taxon>Pezizomycotina</taxon>
        <taxon>Sordariomycetes</taxon>
        <taxon>Hypocreomycetidae</taxon>
        <taxon>Hypocreales</taxon>
        <taxon>Nectriaceae</taxon>
        <taxon>Dactylonectria</taxon>
    </lineage>
</organism>
<dbReference type="AlphaFoldDB" id="A0A9P9IWP4"/>
<dbReference type="CDD" id="cd14687">
    <property type="entry name" value="bZIP_ATF2"/>
    <property type="match status" value="1"/>
</dbReference>
<feature type="region of interest" description="Disordered" evidence="6">
    <location>
        <begin position="259"/>
        <end position="279"/>
    </location>
</feature>
<evidence type="ECO:0000256" key="1">
    <source>
        <dbReference type="ARBA" id="ARBA00004123"/>
    </source>
</evidence>
<dbReference type="InterPro" id="IPR046347">
    <property type="entry name" value="bZIP_sf"/>
</dbReference>
<dbReference type="Pfam" id="PF00170">
    <property type="entry name" value="bZIP_1"/>
    <property type="match status" value="1"/>
</dbReference>
<keyword evidence="5" id="KW-0175">Coiled coil</keyword>
<evidence type="ECO:0000256" key="3">
    <source>
        <dbReference type="ARBA" id="ARBA00023163"/>
    </source>
</evidence>
<feature type="domain" description="BZIP" evidence="7">
    <location>
        <begin position="175"/>
        <end position="238"/>
    </location>
</feature>
<keyword evidence="2" id="KW-0805">Transcription regulation</keyword>
<dbReference type="Proteomes" id="UP000738349">
    <property type="component" value="Unassembled WGS sequence"/>
</dbReference>
<evidence type="ECO:0000256" key="4">
    <source>
        <dbReference type="ARBA" id="ARBA00023242"/>
    </source>
</evidence>
<keyword evidence="3" id="KW-0804">Transcription</keyword>
<feature type="coiled-coil region" evidence="5">
    <location>
        <begin position="189"/>
        <end position="227"/>
    </location>
</feature>
<dbReference type="PANTHER" id="PTHR19304">
    <property type="entry name" value="CYCLIC-AMP RESPONSE ELEMENT BINDING PROTEIN"/>
    <property type="match status" value="1"/>
</dbReference>
<reference evidence="8" key="1">
    <citation type="journal article" date="2021" name="Nat. Commun.">
        <title>Genetic determinants of endophytism in the Arabidopsis root mycobiome.</title>
        <authorList>
            <person name="Mesny F."/>
            <person name="Miyauchi S."/>
            <person name="Thiergart T."/>
            <person name="Pickel B."/>
            <person name="Atanasova L."/>
            <person name="Karlsson M."/>
            <person name="Huettel B."/>
            <person name="Barry K.W."/>
            <person name="Haridas S."/>
            <person name="Chen C."/>
            <person name="Bauer D."/>
            <person name="Andreopoulos W."/>
            <person name="Pangilinan J."/>
            <person name="LaButti K."/>
            <person name="Riley R."/>
            <person name="Lipzen A."/>
            <person name="Clum A."/>
            <person name="Drula E."/>
            <person name="Henrissat B."/>
            <person name="Kohler A."/>
            <person name="Grigoriev I.V."/>
            <person name="Martin F.M."/>
            <person name="Hacquard S."/>
        </authorList>
    </citation>
    <scope>NUCLEOTIDE SEQUENCE</scope>
    <source>
        <strain evidence="8">MPI-CAGE-AT-0147</strain>
    </source>
</reference>
<dbReference type="SUPFAM" id="SSF57959">
    <property type="entry name" value="Leucine zipper domain"/>
    <property type="match status" value="1"/>
</dbReference>
<evidence type="ECO:0000256" key="2">
    <source>
        <dbReference type="ARBA" id="ARBA00023015"/>
    </source>
</evidence>
<evidence type="ECO:0000313" key="8">
    <source>
        <dbReference type="EMBL" id="KAH7136427.1"/>
    </source>
</evidence>
<comment type="subcellular location">
    <subcellularLocation>
        <location evidence="1">Nucleus</location>
    </subcellularLocation>
</comment>
<proteinExistence type="predicted"/>
<dbReference type="OrthoDB" id="295274at2759"/>
<evidence type="ECO:0000313" key="9">
    <source>
        <dbReference type="Proteomes" id="UP000738349"/>
    </source>
</evidence>
<dbReference type="EMBL" id="JAGMUV010000013">
    <property type="protein sequence ID" value="KAH7136427.1"/>
    <property type="molecule type" value="Genomic_DNA"/>
</dbReference>
<keyword evidence="9" id="KW-1185">Reference proteome</keyword>
<evidence type="ECO:0000259" key="7">
    <source>
        <dbReference type="PROSITE" id="PS50217"/>
    </source>
</evidence>
<protein>
    <recommendedName>
        <fullName evidence="7">BZIP domain-containing protein</fullName>
    </recommendedName>
</protein>
<dbReference type="InterPro" id="IPR051027">
    <property type="entry name" value="bZIP_transcription_factors"/>
</dbReference>
<dbReference type="PROSITE" id="PS50217">
    <property type="entry name" value="BZIP"/>
    <property type="match status" value="1"/>
</dbReference>
<dbReference type="SMART" id="SM00338">
    <property type="entry name" value="BRLZ"/>
    <property type="match status" value="1"/>
</dbReference>
<comment type="caution">
    <text evidence="8">The sequence shown here is derived from an EMBL/GenBank/DDBJ whole genome shotgun (WGS) entry which is preliminary data.</text>
</comment>
<dbReference type="InterPro" id="IPR004827">
    <property type="entry name" value="bZIP"/>
</dbReference>
<feature type="compositionally biased region" description="Acidic residues" evidence="6">
    <location>
        <begin position="161"/>
        <end position="174"/>
    </location>
</feature>
<evidence type="ECO:0000256" key="6">
    <source>
        <dbReference type="SAM" id="MobiDB-lite"/>
    </source>
</evidence>
<feature type="compositionally biased region" description="Basic residues" evidence="6">
    <location>
        <begin position="116"/>
        <end position="127"/>
    </location>
</feature>
<dbReference type="GO" id="GO:0005634">
    <property type="term" value="C:nucleus"/>
    <property type="evidence" value="ECO:0007669"/>
    <property type="project" value="UniProtKB-SubCell"/>
</dbReference>
<feature type="region of interest" description="Disordered" evidence="6">
    <location>
        <begin position="100"/>
        <end position="177"/>
    </location>
</feature>
<dbReference type="Gene3D" id="1.20.5.170">
    <property type="match status" value="1"/>
</dbReference>
<keyword evidence="4" id="KW-0539">Nucleus</keyword>
<name>A0A9P9IWP4_9HYPO</name>